<accession>A0A3P1YWF5</accession>
<dbReference type="Proteomes" id="UP000278609">
    <property type="component" value="Unassembled WGS sequence"/>
</dbReference>
<gene>
    <name evidence="5" type="ORF">EII40_07225</name>
    <name evidence="6" type="ORF">EII41_09875</name>
</gene>
<comment type="similarity">
    <text evidence="1 4">Belongs to the bacterial histone-like protein family.</text>
</comment>
<comment type="caution">
    <text evidence="6">The sequence shown here is derived from an EMBL/GenBank/DDBJ whole genome shotgun (WGS) entry which is preliminary data.</text>
</comment>
<dbReference type="RefSeq" id="WP_124751600.1">
    <property type="nucleotide sequence ID" value="NZ_RQYN01000039.1"/>
</dbReference>
<evidence type="ECO:0000313" key="6">
    <source>
        <dbReference type="EMBL" id="RRD73173.1"/>
    </source>
</evidence>
<sequence>MKDIELITELSNRLRWEKHEVEEMLDAFSRVIGDKLAGNDIISLHGLGQFEAKKKDERFLANPSNSKRYLIPPKLVPVFKPVATLKAYLKTLDNHG</sequence>
<evidence type="ECO:0000313" key="8">
    <source>
        <dbReference type="Proteomes" id="UP000279860"/>
    </source>
</evidence>
<keyword evidence="2" id="KW-0226">DNA condensation</keyword>
<keyword evidence="3 6" id="KW-0238">DNA-binding</keyword>
<evidence type="ECO:0000313" key="5">
    <source>
        <dbReference type="EMBL" id="RRD60570.1"/>
    </source>
</evidence>
<dbReference type="GO" id="GO:0030261">
    <property type="term" value="P:chromosome condensation"/>
    <property type="evidence" value="ECO:0007669"/>
    <property type="project" value="UniProtKB-KW"/>
</dbReference>
<evidence type="ECO:0000256" key="2">
    <source>
        <dbReference type="ARBA" id="ARBA00023067"/>
    </source>
</evidence>
<protein>
    <submittedName>
        <fullName evidence="6">HU family DNA-binding protein</fullName>
    </submittedName>
</protein>
<evidence type="ECO:0000256" key="4">
    <source>
        <dbReference type="RuleBase" id="RU003939"/>
    </source>
</evidence>
<dbReference type="PANTHER" id="PTHR33175">
    <property type="entry name" value="DNA-BINDING PROTEIN HU"/>
    <property type="match status" value="1"/>
</dbReference>
<organism evidence="6 8">
    <name type="scientific">Tannerella forsythia</name>
    <name type="common">Bacteroides forsythus</name>
    <dbReference type="NCBI Taxonomy" id="28112"/>
    <lineage>
        <taxon>Bacteria</taxon>
        <taxon>Pseudomonadati</taxon>
        <taxon>Bacteroidota</taxon>
        <taxon>Bacteroidia</taxon>
        <taxon>Bacteroidales</taxon>
        <taxon>Tannerellaceae</taxon>
        <taxon>Tannerella</taxon>
    </lineage>
</organism>
<evidence type="ECO:0000256" key="1">
    <source>
        <dbReference type="ARBA" id="ARBA00010529"/>
    </source>
</evidence>
<dbReference type="GO" id="GO:0005829">
    <property type="term" value="C:cytosol"/>
    <property type="evidence" value="ECO:0007669"/>
    <property type="project" value="TreeGrafter"/>
</dbReference>
<evidence type="ECO:0000313" key="7">
    <source>
        <dbReference type="Proteomes" id="UP000278609"/>
    </source>
</evidence>
<proteinExistence type="inferred from homology"/>
<dbReference type="OrthoDB" id="1095660at2"/>
<dbReference type="InterPro" id="IPR010992">
    <property type="entry name" value="IHF-like_DNA-bd_dom_sf"/>
</dbReference>
<dbReference type="Proteomes" id="UP000279860">
    <property type="component" value="Unassembled WGS sequence"/>
</dbReference>
<dbReference type="EMBL" id="RQYS01000027">
    <property type="protein sequence ID" value="RRD60570.1"/>
    <property type="molecule type" value="Genomic_DNA"/>
</dbReference>
<dbReference type="InterPro" id="IPR000119">
    <property type="entry name" value="Hist_DNA-bd"/>
</dbReference>
<dbReference type="Pfam" id="PF00216">
    <property type="entry name" value="Bac_DNA_binding"/>
    <property type="match status" value="1"/>
</dbReference>
<dbReference type="SMART" id="SM00411">
    <property type="entry name" value="BHL"/>
    <property type="match status" value="1"/>
</dbReference>
<dbReference type="AlphaFoldDB" id="A0A3P1YWF5"/>
<dbReference type="Gene3D" id="4.10.520.10">
    <property type="entry name" value="IHF-like DNA-binding proteins"/>
    <property type="match status" value="1"/>
</dbReference>
<dbReference type="GO" id="GO:0030527">
    <property type="term" value="F:structural constituent of chromatin"/>
    <property type="evidence" value="ECO:0007669"/>
    <property type="project" value="InterPro"/>
</dbReference>
<name>A0A3P1YWF5_TANFO</name>
<dbReference type="SUPFAM" id="SSF47729">
    <property type="entry name" value="IHF-like DNA-binding proteins"/>
    <property type="match status" value="1"/>
</dbReference>
<evidence type="ECO:0000256" key="3">
    <source>
        <dbReference type="ARBA" id="ARBA00023125"/>
    </source>
</evidence>
<dbReference type="PANTHER" id="PTHR33175:SF3">
    <property type="entry name" value="DNA-BINDING PROTEIN HU-BETA"/>
    <property type="match status" value="1"/>
</dbReference>
<reference evidence="7 8" key="1">
    <citation type="submission" date="2018-11" db="EMBL/GenBank/DDBJ databases">
        <title>Genomes From Bacteria Associated with the Canine Oral Cavity: a Test Case for Automated Genome-Based Taxonomic Assignment.</title>
        <authorList>
            <person name="Coil D.A."/>
            <person name="Jospin G."/>
            <person name="Darling A.E."/>
            <person name="Wallis C."/>
            <person name="Davis I.J."/>
            <person name="Harris S."/>
            <person name="Eisen J.A."/>
            <person name="Holcombe L.J."/>
            <person name="O'Flynn C."/>
        </authorList>
    </citation>
    <scope>NUCLEOTIDE SEQUENCE [LARGE SCALE GENOMIC DNA]</scope>
    <source>
        <strain evidence="6 8">OH1426_COT-023</strain>
        <strain evidence="5 7">OH2617_COT-023</strain>
    </source>
</reference>
<dbReference type="GO" id="GO:0003677">
    <property type="term" value="F:DNA binding"/>
    <property type="evidence" value="ECO:0007669"/>
    <property type="project" value="UniProtKB-KW"/>
</dbReference>
<dbReference type="EMBL" id="RQYN01000039">
    <property type="protein sequence ID" value="RRD73173.1"/>
    <property type="molecule type" value="Genomic_DNA"/>
</dbReference>